<dbReference type="AlphaFoldDB" id="A0A4R2TPG5"/>
<keyword evidence="1" id="KW-0812">Transmembrane</keyword>
<dbReference type="Proteomes" id="UP000295504">
    <property type="component" value="Unassembled WGS sequence"/>
</dbReference>
<reference evidence="2 3" key="1">
    <citation type="submission" date="2019-03" db="EMBL/GenBank/DDBJ databases">
        <title>Genomic Encyclopedia of Type Strains, Phase IV (KMG-IV): sequencing the most valuable type-strain genomes for metagenomic binning, comparative biology and taxonomic classification.</title>
        <authorList>
            <person name="Goeker M."/>
        </authorList>
    </citation>
    <scope>NUCLEOTIDE SEQUENCE [LARGE SCALE GENOMIC DNA]</scope>
    <source>
        <strain evidence="2 3">DSM 100013</strain>
    </source>
</reference>
<accession>A0A4R2TPG5</accession>
<protein>
    <submittedName>
        <fullName evidence="2">Uncharacterized protein DUF2512</fullName>
    </submittedName>
</protein>
<dbReference type="OrthoDB" id="2111682at2"/>
<sequence>MSNTAIALIFKFGMTLIAAWITLGLMNGNPLLWIAIIALVGTAANYIFGDLVVLPNQSNLVASLGDGILAAVLAYIVAMFISNFNTTFSALAIYAAIVAVSEFYFHIFIQNDDKVTPK</sequence>
<organism evidence="2 3">
    <name type="scientific">Serpentinicella alkaliphila</name>
    <dbReference type="NCBI Taxonomy" id="1734049"/>
    <lineage>
        <taxon>Bacteria</taxon>
        <taxon>Bacillati</taxon>
        <taxon>Bacillota</taxon>
        <taxon>Clostridia</taxon>
        <taxon>Peptostreptococcales</taxon>
        <taxon>Natronincolaceae</taxon>
        <taxon>Serpentinicella</taxon>
    </lineage>
</organism>
<keyword evidence="3" id="KW-1185">Reference proteome</keyword>
<evidence type="ECO:0000256" key="1">
    <source>
        <dbReference type="SAM" id="Phobius"/>
    </source>
</evidence>
<keyword evidence="1" id="KW-1133">Transmembrane helix</keyword>
<dbReference type="EMBL" id="SLYC01000006">
    <property type="protein sequence ID" value="TCQ04607.1"/>
    <property type="molecule type" value="Genomic_DNA"/>
</dbReference>
<comment type="caution">
    <text evidence="2">The sequence shown here is derived from an EMBL/GenBank/DDBJ whole genome shotgun (WGS) entry which is preliminary data.</text>
</comment>
<feature type="transmembrane region" description="Helical" evidence="1">
    <location>
        <begin position="88"/>
        <end position="109"/>
    </location>
</feature>
<name>A0A4R2TPG5_9FIRM</name>
<feature type="transmembrane region" description="Helical" evidence="1">
    <location>
        <begin position="30"/>
        <end position="48"/>
    </location>
</feature>
<evidence type="ECO:0000313" key="2">
    <source>
        <dbReference type="EMBL" id="TCQ04607.1"/>
    </source>
</evidence>
<feature type="transmembrane region" description="Helical" evidence="1">
    <location>
        <begin position="60"/>
        <end position="81"/>
    </location>
</feature>
<dbReference type="Pfam" id="PF10710">
    <property type="entry name" value="DUF2512"/>
    <property type="match status" value="1"/>
</dbReference>
<dbReference type="RefSeq" id="WP_132847748.1">
    <property type="nucleotide sequence ID" value="NZ_CP058648.1"/>
</dbReference>
<feature type="transmembrane region" description="Helical" evidence="1">
    <location>
        <begin position="6"/>
        <end position="23"/>
    </location>
</feature>
<gene>
    <name evidence="2" type="ORF">EDD79_100610</name>
</gene>
<dbReference type="InterPro" id="IPR019649">
    <property type="entry name" value="DUF2512"/>
</dbReference>
<proteinExistence type="predicted"/>
<evidence type="ECO:0000313" key="3">
    <source>
        <dbReference type="Proteomes" id="UP000295504"/>
    </source>
</evidence>
<keyword evidence="1" id="KW-0472">Membrane</keyword>